<keyword evidence="2" id="KW-0813">Transport</keyword>
<keyword evidence="12" id="KW-0378">Hydrolase</keyword>
<dbReference type="PROSITE" id="PS50929">
    <property type="entry name" value="ABC_TM1F"/>
    <property type="match status" value="1"/>
</dbReference>
<dbReference type="InterPro" id="IPR003593">
    <property type="entry name" value="AAA+_ATPase"/>
</dbReference>
<evidence type="ECO:0000256" key="6">
    <source>
        <dbReference type="ARBA" id="ARBA00022840"/>
    </source>
</evidence>
<comment type="subcellular location">
    <subcellularLocation>
        <location evidence="1">Cell membrane</location>
        <topology evidence="1">Multi-pass membrane protein</topology>
    </subcellularLocation>
</comment>
<dbReference type="InterPro" id="IPR011527">
    <property type="entry name" value="ABC1_TM_dom"/>
</dbReference>
<dbReference type="PANTHER" id="PTHR43394">
    <property type="entry name" value="ATP-DEPENDENT PERMEASE MDL1, MITOCHONDRIAL"/>
    <property type="match status" value="1"/>
</dbReference>
<evidence type="ECO:0000259" key="11">
    <source>
        <dbReference type="PROSITE" id="PS50929"/>
    </source>
</evidence>
<feature type="transmembrane region" description="Helical" evidence="9">
    <location>
        <begin position="61"/>
        <end position="79"/>
    </location>
</feature>
<dbReference type="Proteomes" id="UP000051298">
    <property type="component" value="Unassembled WGS sequence"/>
</dbReference>
<dbReference type="SMART" id="SM00382">
    <property type="entry name" value="AAA"/>
    <property type="match status" value="1"/>
</dbReference>
<gene>
    <name evidence="12" type="primary">msbA</name>
    <name evidence="12" type="ORF">THS5294_01128</name>
</gene>
<organism evidence="12 13">
    <name type="scientific">Thalassobacter stenotrophicus</name>
    <dbReference type="NCBI Taxonomy" id="266809"/>
    <lineage>
        <taxon>Bacteria</taxon>
        <taxon>Pseudomonadati</taxon>
        <taxon>Pseudomonadota</taxon>
        <taxon>Alphaproteobacteria</taxon>
        <taxon>Rhodobacterales</taxon>
        <taxon>Roseobacteraceae</taxon>
        <taxon>Thalassobacter</taxon>
    </lineage>
</organism>
<dbReference type="GO" id="GO:0005886">
    <property type="term" value="C:plasma membrane"/>
    <property type="evidence" value="ECO:0007669"/>
    <property type="project" value="UniProtKB-SubCell"/>
</dbReference>
<dbReference type="SUPFAM" id="SSF90123">
    <property type="entry name" value="ABC transporter transmembrane region"/>
    <property type="match status" value="1"/>
</dbReference>
<sequence>MTSEPQRHPFARLWRSYLRKHLPWLIFAAILMIIEGSTLGALSYMLEPMFDEVFVAGRSDLVFWVGLGIFGLFAARAFAGVTQRIIMASVSFRTSSALQEDLLAHTLNLDNAFYQANPPGVLIERVQGDVLAIQHTWNTLILGAGRDTIALISLMIVAILVDPMWTLVAVIGAPLLMVPSLIVQRYIRKKSFALRDIAGRRTTRLDEIFHGITPIKLNTMEAYQKSRFRSVTAEHITASVKTQAGNATIPGIVDLSVGFGFFAVMLYGGQQIILGEKTIGEFMSFFAAMALAFQPIRRLANLAGMYQIMMASLTRIYGLLDTQPTITAAVKAPATPAALDVQFDDVNLSYADTPVLRGLNFTAPAGKTTALVGLSGAGKSTVFNALTRLADPQSGTVRLGGEDIRNWPLENLRSLISVVSQETLLFDESLRENILVGRTDVTEDQIAAAIEAAHVSDFLADLPNGLDSPAGPRGSNLSGGQRQRVAIARAILRDTPILLLDEATSALDTKSEALVQAALERLSANRTTLVIAHRLSTIRAADQILVLSEGRVAERGTHDELLSKGGLYTQLSALQFDSQD</sequence>
<keyword evidence="4 9" id="KW-0812">Transmembrane</keyword>
<dbReference type="EC" id="3.6.3.-" evidence="12"/>
<evidence type="ECO:0000256" key="2">
    <source>
        <dbReference type="ARBA" id="ARBA00022448"/>
    </source>
</evidence>
<reference evidence="12 13" key="1">
    <citation type="submission" date="2015-09" db="EMBL/GenBank/DDBJ databases">
        <authorList>
            <consortium name="Swine Surveillance"/>
        </authorList>
    </citation>
    <scope>NUCLEOTIDE SEQUENCE [LARGE SCALE GENOMIC DNA]</scope>
    <source>
        <strain evidence="12 13">CECT 5294</strain>
    </source>
</reference>
<dbReference type="CDD" id="cd18552">
    <property type="entry name" value="ABC_6TM_MsbA_like"/>
    <property type="match status" value="1"/>
</dbReference>
<keyword evidence="7 9" id="KW-1133">Transmembrane helix</keyword>
<feature type="transmembrane region" description="Helical" evidence="9">
    <location>
        <begin position="251"/>
        <end position="270"/>
    </location>
</feature>
<evidence type="ECO:0000256" key="8">
    <source>
        <dbReference type="ARBA" id="ARBA00023136"/>
    </source>
</evidence>
<keyword evidence="5" id="KW-0547">Nucleotide-binding</keyword>
<dbReference type="InterPro" id="IPR003439">
    <property type="entry name" value="ABC_transporter-like_ATP-bd"/>
</dbReference>
<name>A0A0P1EY00_9RHOB</name>
<dbReference type="AlphaFoldDB" id="A0A0P1EY00"/>
<dbReference type="STRING" id="266809.PM03_09140"/>
<keyword evidence="6 12" id="KW-0067">ATP-binding</keyword>
<proteinExistence type="predicted"/>
<dbReference type="PROSITE" id="PS50893">
    <property type="entry name" value="ABC_TRANSPORTER_2"/>
    <property type="match status" value="1"/>
</dbReference>
<dbReference type="InterPro" id="IPR039421">
    <property type="entry name" value="Type_1_exporter"/>
</dbReference>
<dbReference type="Gene3D" id="1.20.1560.10">
    <property type="entry name" value="ABC transporter type 1, transmembrane domain"/>
    <property type="match status" value="1"/>
</dbReference>
<dbReference type="GO" id="GO:0015421">
    <property type="term" value="F:ABC-type oligopeptide transporter activity"/>
    <property type="evidence" value="ECO:0007669"/>
    <property type="project" value="TreeGrafter"/>
</dbReference>
<evidence type="ECO:0000259" key="10">
    <source>
        <dbReference type="PROSITE" id="PS50893"/>
    </source>
</evidence>
<dbReference type="PROSITE" id="PS00211">
    <property type="entry name" value="ABC_TRANSPORTER_1"/>
    <property type="match status" value="1"/>
</dbReference>
<dbReference type="FunFam" id="3.40.50.300:FF:000221">
    <property type="entry name" value="Multidrug ABC transporter ATP-binding protein"/>
    <property type="match status" value="1"/>
</dbReference>
<keyword evidence="8 9" id="KW-0472">Membrane</keyword>
<feature type="domain" description="ABC transmembrane type-1" evidence="11">
    <location>
        <begin position="26"/>
        <end position="307"/>
    </location>
</feature>
<dbReference type="GO" id="GO:0016887">
    <property type="term" value="F:ATP hydrolysis activity"/>
    <property type="evidence" value="ECO:0007669"/>
    <property type="project" value="InterPro"/>
</dbReference>
<dbReference type="Gene3D" id="3.40.50.300">
    <property type="entry name" value="P-loop containing nucleotide triphosphate hydrolases"/>
    <property type="match status" value="1"/>
</dbReference>
<feature type="transmembrane region" description="Helical" evidence="9">
    <location>
        <begin position="21"/>
        <end position="46"/>
    </location>
</feature>
<evidence type="ECO:0000313" key="13">
    <source>
        <dbReference type="Proteomes" id="UP000051298"/>
    </source>
</evidence>
<protein>
    <submittedName>
        <fullName evidence="12">Lipid A export ATP-binding/permease protein MsbA</fullName>
        <ecNumber evidence="12">3.6.3.-</ecNumber>
    </submittedName>
</protein>
<evidence type="ECO:0000256" key="5">
    <source>
        <dbReference type="ARBA" id="ARBA00022741"/>
    </source>
</evidence>
<dbReference type="eggNOG" id="COG1132">
    <property type="taxonomic scope" value="Bacteria"/>
</dbReference>
<dbReference type="InterPro" id="IPR017871">
    <property type="entry name" value="ABC_transporter-like_CS"/>
</dbReference>
<keyword evidence="3" id="KW-1003">Cell membrane</keyword>
<dbReference type="PANTHER" id="PTHR43394:SF1">
    <property type="entry name" value="ATP-BINDING CASSETTE SUB-FAMILY B MEMBER 10, MITOCHONDRIAL"/>
    <property type="match status" value="1"/>
</dbReference>
<evidence type="ECO:0000313" key="12">
    <source>
        <dbReference type="EMBL" id="CUH59840.1"/>
    </source>
</evidence>
<dbReference type="SUPFAM" id="SSF52540">
    <property type="entry name" value="P-loop containing nucleoside triphosphate hydrolases"/>
    <property type="match status" value="1"/>
</dbReference>
<feature type="transmembrane region" description="Helical" evidence="9">
    <location>
        <begin position="167"/>
        <end position="187"/>
    </location>
</feature>
<dbReference type="Pfam" id="PF00005">
    <property type="entry name" value="ABC_tran"/>
    <property type="match status" value="1"/>
</dbReference>
<feature type="transmembrane region" description="Helical" evidence="9">
    <location>
        <begin position="140"/>
        <end position="161"/>
    </location>
</feature>
<feature type="domain" description="ABC transporter" evidence="10">
    <location>
        <begin position="341"/>
        <end position="574"/>
    </location>
</feature>
<accession>A0A0P1EY00</accession>
<dbReference type="EMBL" id="CYRX01000011">
    <property type="protein sequence ID" value="CUH59840.1"/>
    <property type="molecule type" value="Genomic_DNA"/>
</dbReference>
<evidence type="ECO:0000256" key="4">
    <source>
        <dbReference type="ARBA" id="ARBA00022692"/>
    </source>
</evidence>
<dbReference type="RefSeq" id="WP_233486410.1">
    <property type="nucleotide sequence ID" value="NZ_CYRX01000011.1"/>
</dbReference>
<dbReference type="GO" id="GO:0005524">
    <property type="term" value="F:ATP binding"/>
    <property type="evidence" value="ECO:0007669"/>
    <property type="project" value="UniProtKB-KW"/>
</dbReference>
<evidence type="ECO:0000256" key="7">
    <source>
        <dbReference type="ARBA" id="ARBA00022989"/>
    </source>
</evidence>
<dbReference type="InterPro" id="IPR036640">
    <property type="entry name" value="ABC1_TM_sf"/>
</dbReference>
<evidence type="ECO:0000256" key="9">
    <source>
        <dbReference type="SAM" id="Phobius"/>
    </source>
</evidence>
<dbReference type="Pfam" id="PF00664">
    <property type="entry name" value="ABC_membrane"/>
    <property type="match status" value="1"/>
</dbReference>
<evidence type="ECO:0000256" key="3">
    <source>
        <dbReference type="ARBA" id="ARBA00022475"/>
    </source>
</evidence>
<evidence type="ECO:0000256" key="1">
    <source>
        <dbReference type="ARBA" id="ARBA00004651"/>
    </source>
</evidence>
<dbReference type="InterPro" id="IPR027417">
    <property type="entry name" value="P-loop_NTPase"/>
</dbReference>